<accession>A0ABN3PR41</accession>
<comment type="caution">
    <text evidence="3">The sequence shown here is derived from an EMBL/GenBank/DDBJ whole genome shotgun (WGS) entry which is preliminary data.</text>
</comment>
<feature type="transmembrane region" description="Helical" evidence="2">
    <location>
        <begin position="176"/>
        <end position="196"/>
    </location>
</feature>
<proteinExistence type="predicted"/>
<evidence type="ECO:0000313" key="4">
    <source>
        <dbReference type="Proteomes" id="UP001501509"/>
    </source>
</evidence>
<protein>
    <submittedName>
        <fullName evidence="3">Uncharacterized protein</fullName>
    </submittedName>
</protein>
<evidence type="ECO:0000256" key="1">
    <source>
        <dbReference type="SAM" id="MobiDB-lite"/>
    </source>
</evidence>
<feature type="transmembrane region" description="Helical" evidence="2">
    <location>
        <begin position="98"/>
        <end position="128"/>
    </location>
</feature>
<feature type="region of interest" description="Disordered" evidence="1">
    <location>
        <begin position="1"/>
        <end position="22"/>
    </location>
</feature>
<sequence>MLTAPISRNDPAQCPPDGTPRVPAVSLTKAPDDLANRDTRATRHLCAATYLDRAFRTIVLRQIYGDPYRRVAPSYGFDLVPVVAHAWRSWALASLQQVAVLLVVLVGCAIRPATVVTMLCWLGIFFALRTFVRAVPDVFRLKLRQWADRLLQRIWRDRRRIEEDEHLRRQFWVVRIGFWTSLVLLVASQVAAGWAGTSPSTGSQAAAALLIPIALAVMATAAVRQVSLNGLHHASELRRADLTRREAVIDRQQSYPVVVYHRPAPEKADEKWAEFDPFEREPTIFVGSGQLVHRWLPPLVIQLMRPGEEGMSEREYERPPFRTHQLVDHLRNAMRRVSTPEDPRRLKLLVQDRVFINERDVSAEPDLLSERPGRARLRQIIDDPHHVAHHFLQLQVTTDGELVTTVFLRAGVRGRSLSLDFAACALTRTPPGYHDIDLYGESGAGAVVRAVLRALWRLPEETAQVVWLCQAPFILKGVALAGKDRTLVPRRRILVGSRVSVREHASLSWKDSRFDETRVHDDIKLVEQRLLKATEDFLDQHKIDTSTFKKKASNIINNSGVLNMGGRLEMSQTSVGAGAQTQIQVQAQAKAGGTDKGDG</sequence>
<evidence type="ECO:0000313" key="3">
    <source>
        <dbReference type="EMBL" id="GAA2597919.1"/>
    </source>
</evidence>
<feature type="transmembrane region" description="Helical" evidence="2">
    <location>
        <begin position="202"/>
        <end position="223"/>
    </location>
</feature>
<dbReference type="Proteomes" id="UP001501509">
    <property type="component" value="Unassembled WGS sequence"/>
</dbReference>
<keyword evidence="4" id="KW-1185">Reference proteome</keyword>
<evidence type="ECO:0000256" key="2">
    <source>
        <dbReference type="SAM" id="Phobius"/>
    </source>
</evidence>
<reference evidence="3 4" key="1">
    <citation type="journal article" date="2019" name="Int. J. Syst. Evol. Microbiol.">
        <title>The Global Catalogue of Microorganisms (GCM) 10K type strain sequencing project: providing services to taxonomists for standard genome sequencing and annotation.</title>
        <authorList>
            <consortium name="The Broad Institute Genomics Platform"/>
            <consortium name="The Broad Institute Genome Sequencing Center for Infectious Disease"/>
            <person name="Wu L."/>
            <person name="Ma J."/>
        </authorList>
    </citation>
    <scope>NUCLEOTIDE SEQUENCE [LARGE SCALE GENOMIC DNA]</scope>
    <source>
        <strain evidence="3 4">JCM 6833</strain>
    </source>
</reference>
<organism evidence="3 4">
    <name type="scientific">Actinomadura fulvescens</name>
    <dbReference type="NCBI Taxonomy" id="46160"/>
    <lineage>
        <taxon>Bacteria</taxon>
        <taxon>Bacillati</taxon>
        <taxon>Actinomycetota</taxon>
        <taxon>Actinomycetes</taxon>
        <taxon>Streptosporangiales</taxon>
        <taxon>Thermomonosporaceae</taxon>
        <taxon>Actinomadura</taxon>
    </lineage>
</organism>
<keyword evidence="2" id="KW-1133">Transmembrane helix</keyword>
<name>A0ABN3PR41_9ACTN</name>
<keyword evidence="2" id="KW-0812">Transmembrane</keyword>
<dbReference type="EMBL" id="BAAATD010000004">
    <property type="protein sequence ID" value="GAA2597919.1"/>
    <property type="molecule type" value="Genomic_DNA"/>
</dbReference>
<dbReference type="RefSeq" id="WP_344541990.1">
    <property type="nucleotide sequence ID" value="NZ_BAAATD010000004.1"/>
</dbReference>
<keyword evidence="2" id="KW-0472">Membrane</keyword>
<gene>
    <name evidence="3" type="ORF">GCM10010411_34310</name>
</gene>